<reference evidence="1" key="1">
    <citation type="submission" date="2021-02" db="EMBL/GenBank/DDBJ databases">
        <authorList>
            <person name="Nowell W R."/>
        </authorList>
    </citation>
    <scope>NUCLEOTIDE SEQUENCE</scope>
</reference>
<evidence type="ECO:0000313" key="1">
    <source>
        <dbReference type="EMBL" id="CAF5156465.1"/>
    </source>
</evidence>
<organism evidence="1 2">
    <name type="scientific">Rotaria magnacalcarata</name>
    <dbReference type="NCBI Taxonomy" id="392030"/>
    <lineage>
        <taxon>Eukaryota</taxon>
        <taxon>Metazoa</taxon>
        <taxon>Spiralia</taxon>
        <taxon>Gnathifera</taxon>
        <taxon>Rotifera</taxon>
        <taxon>Eurotatoria</taxon>
        <taxon>Bdelloidea</taxon>
        <taxon>Philodinida</taxon>
        <taxon>Philodinidae</taxon>
        <taxon>Rotaria</taxon>
    </lineage>
</organism>
<accession>A0A8S3GAS3</accession>
<proteinExistence type="predicted"/>
<protein>
    <submittedName>
        <fullName evidence="1">Uncharacterized protein</fullName>
    </submittedName>
</protein>
<comment type="caution">
    <text evidence="1">The sequence shown here is derived from an EMBL/GenBank/DDBJ whole genome shotgun (WGS) entry which is preliminary data.</text>
</comment>
<dbReference type="EMBL" id="CAJOBI010288190">
    <property type="protein sequence ID" value="CAF5156465.1"/>
    <property type="molecule type" value="Genomic_DNA"/>
</dbReference>
<feature type="non-terminal residue" evidence="1">
    <location>
        <position position="1"/>
    </location>
</feature>
<sequence>MDDVDSNTAFDLVHHFESEHADLSSKAIKRYRSNLELYSIFLYALRGYADRYPLDVIHFNGLQILKYLYEKRKENIAFVRFIGKILLLLSRDHRTHEAFYAVGWVRILHDMSLDKNNIIYSLMASTILANLDRCISDSTSINEEKMFINKNVEPLNLSSEITDAELNEAQQKDDEKEEMTFEKEPLSKRLNIVNRLLRYLWYKRSVSDEDDELENNKALDNHIEKKILSLDINASHSIEQTNNTNLKSTSIPSWINDQVYGDK</sequence>
<dbReference type="AlphaFoldDB" id="A0A8S3GAS3"/>
<name>A0A8S3GAS3_9BILA</name>
<dbReference type="Proteomes" id="UP000676336">
    <property type="component" value="Unassembled WGS sequence"/>
</dbReference>
<gene>
    <name evidence="1" type="ORF">SMN809_LOCUS64246</name>
</gene>
<evidence type="ECO:0000313" key="2">
    <source>
        <dbReference type="Proteomes" id="UP000676336"/>
    </source>
</evidence>